<proteinExistence type="inferred from homology"/>
<evidence type="ECO:0000256" key="2">
    <source>
        <dbReference type="ARBA" id="ARBA00022679"/>
    </source>
</evidence>
<comment type="similarity">
    <text evidence="5">Belongs to the protein N5-glutamine methyltransferase family. PrmC subfamily.</text>
</comment>
<evidence type="ECO:0000313" key="8">
    <source>
        <dbReference type="EMBL" id="SFM93899.1"/>
    </source>
</evidence>
<dbReference type="SUPFAM" id="SSF53335">
    <property type="entry name" value="S-adenosyl-L-methionine-dependent methyltransferases"/>
    <property type="match status" value="1"/>
</dbReference>
<dbReference type="InterPro" id="IPR029063">
    <property type="entry name" value="SAM-dependent_MTases_sf"/>
</dbReference>
<dbReference type="InterPro" id="IPR002052">
    <property type="entry name" value="DNA_methylase_N6_adenine_CS"/>
</dbReference>
<comment type="function">
    <text evidence="5">Methylates the class 1 translation termination release factors RF1/PrfA and RF2/PrfB on the glutamine residue of the universally conserved GGQ motif.</text>
</comment>
<dbReference type="PANTHER" id="PTHR18895">
    <property type="entry name" value="HEMK METHYLTRANSFERASE"/>
    <property type="match status" value="1"/>
</dbReference>
<feature type="binding site" evidence="5">
    <location>
        <begin position="183"/>
        <end position="186"/>
    </location>
    <ligand>
        <name>substrate</name>
    </ligand>
</feature>
<dbReference type="CDD" id="cd02440">
    <property type="entry name" value="AdoMet_MTases"/>
    <property type="match status" value="1"/>
</dbReference>
<dbReference type="Pfam" id="PF17827">
    <property type="entry name" value="PrmC_N"/>
    <property type="match status" value="1"/>
</dbReference>
<evidence type="ECO:0000259" key="6">
    <source>
        <dbReference type="Pfam" id="PF05175"/>
    </source>
</evidence>
<comment type="catalytic activity">
    <reaction evidence="4 5">
        <text>L-glutaminyl-[peptide chain release factor] + S-adenosyl-L-methionine = N(5)-methyl-L-glutaminyl-[peptide chain release factor] + S-adenosyl-L-homocysteine + H(+)</text>
        <dbReference type="Rhea" id="RHEA:42896"/>
        <dbReference type="Rhea" id="RHEA-COMP:10271"/>
        <dbReference type="Rhea" id="RHEA-COMP:10272"/>
        <dbReference type="ChEBI" id="CHEBI:15378"/>
        <dbReference type="ChEBI" id="CHEBI:30011"/>
        <dbReference type="ChEBI" id="CHEBI:57856"/>
        <dbReference type="ChEBI" id="CHEBI:59789"/>
        <dbReference type="ChEBI" id="CHEBI:61891"/>
        <dbReference type="EC" id="2.1.1.297"/>
    </reaction>
</comment>
<evidence type="ECO:0000313" key="9">
    <source>
        <dbReference type="Proteomes" id="UP000242222"/>
    </source>
</evidence>
<dbReference type="InterPro" id="IPR019874">
    <property type="entry name" value="RF_methyltr_PrmC"/>
</dbReference>
<dbReference type="InterPro" id="IPR004556">
    <property type="entry name" value="HemK-like"/>
</dbReference>
<protein>
    <recommendedName>
        <fullName evidence="5">Release factor glutamine methyltransferase</fullName>
        <shortName evidence="5">RF MTase</shortName>
        <ecNumber evidence="5">2.1.1.297</ecNumber>
    </recommendedName>
    <alternativeName>
        <fullName evidence="5">N5-glutamine methyltransferase PrmC</fullName>
    </alternativeName>
    <alternativeName>
        <fullName evidence="5">Protein-(glutamine-N5) MTase PrmC</fullName>
    </alternativeName>
    <alternativeName>
        <fullName evidence="5">Protein-glutamine N-methyltransferase PrmC</fullName>
    </alternativeName>
</protein>
<dbReference type="AlphaFoldDB" id="A0A1I4UY24"/>
<feature type="binding site" evidence="5">
    <location>
        <begin position="117"/>
        <end position="121"/>
    </location>
    <ligand>
        <name>S-adenosyl-L-methionine</name>
        <dbReference type="ChEBI" id="CHEBI:59789"/>
    </ligand>
</feature>
<name>A0A1I4UY24_9GAMM</name>
<feature type="binding site" evidence="5">
    <location>
        <position position="183"/>
    </location>
    <ligand>
        <name>S-adenosyl-L-methionine</name>
        <dbReference type="ChEBI" id="CHEBI:59789"/>
    </ligand>
</feature>
<dbReference type="GO" id="GO:0032259">
    <property type="term" value="P:methylation"/>
    <property type="evidence" value="ECO:0007669"/>
    <property type="project" value="UniProtKB-KW"/>
</dbReference>
<keyword evidence="3 5" id="KW-0949">S-adenosyl-L-methionine</keyword>
<keyword evidence="2 5" id="KW-0808">Transferase</keyword>
<dbReference type="PROSITE" id="PS00092">
    <property type="entry name" value="N6_MTASE"/>
    <property type="match status" value="1"/>
</dbReference>
<keyword evidence="9" id="KW-1185">Reference proteome</keyword>
<feature type="domain" description="Methyltransferase small" evidence="6">
    <location>
        <begin position="95"/>
        <end position="188"/>
    </location>
</feature>
<dbReference type="InterPro" id="IPR050320">
    <property type="entry name" value="N5-glutamine_MTase"/>
</dbReference>
<dbReference type="FunFam" id="3.40.50.150:FF:000053">
    <property type="entry name" value="Release factor glutamine methyltransferase"/>
    <property type="match status" value="1"/>
</dbReference>
<dbReference type="GO" id="GO:0003676">
    <property type="term" value="F:nucleic acid binding"/>
    <property type="evidence" value="ECO:0007669"/>
    <property type="project" value="InterPro"/>
</dbReference>
<dbReference type="HAMAP" id="MF_02126">
    <property type="entry name" value="RF_methyltr_PrmC"/>
    <property type="match status" value="1"/>
</dbReference>
<evidence type="ECO:0000256" key="5">
    <source>
        <dbReference type="HAMAP-Rule" id="MF_02126"/>
    </source>
</evidence>
<dbReference type="GO" id="GO:0102559">
    <property type="term" value="F:peptide chain release factor N(5)-glutamine methyltransferase activity"/>
    <property type="evidence" value="ECO:0007669"/>
    <property type="project" value="UniProtKB-EC"/>
</dbReference>
<sequence>MRIRDWLPVAAARLENSESSRRDAEILLSFVTGKGRSWLRAFDETTLDGTQLATLTALIARRAKGEPVAYITGVREFWSLALRVSPVTLIPRPDTEVLVECALEKMDTPQGHALDLGTGTGAIALALASERPGWQVTGVDCIAEAVRLAQHNGKNLAINNVSFLPGHWFSAVGGRRFDLIVTNPPYIDVDDIHLTQGDVRFEPTSALIAADRGLADIRHIALHAAAHLRPDGWLLIEHGWQQADRVRQILFSAGFTSVKTCRDYGGNERVTRGRVAK</sequence>
<evidence type="ECO:0000256" key="4">
    <source>
        <dbReference type="ARBA" id="ARBA00048391"/>
    </source>
</evidence>
<reference evidence="9" key="1">
    <citation type="submission" date="2016-10" db="EMBL/GenBank/DDBJ databases">
        <authorList>
            <person name="Varghese N."/>
            <person name="Submissions S."/>
        </authorList>
    </citation>
    <scope>NUCLEOTIDE SEQUENCE [LARGE SCALE GENOMIC DNA]</scope>
    <source>
        <strain evidence="9">N6PO6</strain>
    </source>
</reference>
<evidence type="ECO:0000256" key="1">
    <source>
        <dbReference type="ARBA" id="ARBA00022603"/>
    </source>
</evidence>
<dbReference type="Pfam" id="PF05175">
    <property type="entry name" value="MTS"/>
    <property type="match status" value="1"/>
</dbReference>
<dbReference type="InterPro" id="IPR040758">
    <property type="entry name" value="PrmC_N"/>
</dbReference>
<dbReference type="FunFam" id="1.10.8.10:FF:000032">
    <property type="entry name" value="Release factor glutamine methyltransferase"/>
    <property type="match status" value="1"/>
</dbReference>
<gene>
    <name evidence="5" type="primary">prmC</name>
    <name evidence="8" type="ORF">SAMN05216516_101430</name>
</gene>
<keyword evidence="1 5" id="KW-0489">Methyltransferase</keyword>
<dbReference type="NCBIfam" id="TIGR03534">
    <property type="entry name" value="RF_mod_PrmC"/>
    <property type="match status" value="1"/>
</dbReference>
<dbReference type="PANTHER" id="PTHR18895:SF74">
    <property type="entry name" value="MTRF1L RELEASE FACTOR GLUTAMINE METHYLTRANSFERASE"/>
    <property type="match status" value="1"/>
</dbReference>
<organism evidence="8 9">
    <name type="scientific">Izhakiella capsodis</name>
    <dbReference type="NCBI Taxonomy" id="1367852"/>
    <lineage>
        <taxon>Bacteria</taxon>
        <taxon>Pseudomonadati</taxon>
        <taxon>Pseudomonadota</taxon>
        <taxon>Gammaproteobacteria</taxon>
        <taxon>Enterobacterales</taxon>
        <taxon>Erwiniaceae</taxon>
        <taxon>Izhakiella</taxon>
    </lineage>
</organism>
<dbReference type="EC" id="2.1.1.297" evidence="5"/>
<feature type="domain" description="Release factor glutamine methyltransferase N-terminal" evidence="7">
    <location>
        <begin position="6"/>
        <end position="73"/>
    </location>
</feature>
<dbReference type="OrthoDB" id="9800643at2"/>
<evidence type="ECO:0000256" key="3">
    <source>
        <dbReference type="ARBA" id="ARBA00022691"/>
    </source>
</evidence>
<dbReference type="EMBL" id="FOVC01000001">
    <property type="protein sequence ID" value="SFM93899.1"/>
    <property type="molecule type" value="Genomic_DNA"/>
</dbReference>
<dbReference type="STRING" id="1367852.SAMN05216516_101430"/>
<evidence type="ECO:0000259" key="7">
    <source>
        <dbReference type="Pfam" id="PF17827"/>
    </source>
</evidence>
<dbReference type="InterPro" id="IPR007848">
    <property type="entry name" value="Small_mtfrase_dom"/>
</dbReference>
<dbReference type="NCBIfam" id="TIGR00536">
    <property type="entry name" value="hemK_fam"/>
    <property type="match status" value="1"/>
</dbReference>
<dbReference type="Gene3D" id="3.40.50.150">
    <property type="entry name" value="Vaccinia Virus protein VP39"/>
    <property type="match status" value="1"/>
</dbReference>
<feature type="binding site" evidence="5">
    <location>
        <position position="140"/>
    </location>
    <ligand>
        <name>S-adenosyl-L-methionine</name>
        <dbReference type="ChEBI" id="CHEBI:59789"/>
    </ligand>
</feature>
<dbReference type="Gene3D" id="1.10.8.10">
    <property type="entry name" value="DNA helicase RuvA subunit, C-terminal domain"/>
    <property type="match status" value="1"/>
</dbReference>
<dbReference type="Proteomes" id="UP000242222">
    <property type="component" value="Unassembled WGS sequence"/>
</dbReference>
<feature type="binding site" evidence="5">
    <location>
        <position position="168"/>
    </location>
    <ligand>
        <name>S-adenosyl-L-methionine</name>
        <dbReference type="ChEBI" id="CHEBI:59789"/>
    </ligand>
</feature>
<dbReference type="RefSeq" id="WP_092874482.1">
    <property type="nucleotide sequence ID" value="NZ_FOVC01000001.1"/>
</dbReference>
<accession>A0A1I4UY24</accession>